<dbReference type="PANTHER" id="PTHR24559:SF450">
    <property type="entry name" value="RNA-DIRECTED DNA POLYMERASE HOMOLOG"/>
    <property type="match status" value="1"/>
</dbReference>
<proteinExistence type="predicted"/>
<dbReference type="InterPro" id="IPR021109">
    <property type="entry name" value="Peptidase_aspartic_dom_sf"/>
</dbReference>
<dbReference type="Gene3D" id="3.30.70.270">
    <property type="match status" value="1"/>
</dbReference>
<dbReference type="InterPro" id="IPR053134">
    <property type="entry name" value="RNA-dir_DNA_polymerase"/>
</dbReference>
<gene>
    <name evidence="4" type="primary">LOC113871373</name>
</gene>
<dbReference type="PROSITE" id="PS50878">
    <property type="entry name" value="RT_POL"/>
    <property type="match status" value="1"/>
</dbReference>
<name>A0A8B8M6W4_ABRPR</name>
<dbReference type="SUPFAM" id="SSF56672">
    <property type="entry name" value="DNA/RNA polymerases"/>
    <property type="match status" value="1"/>
</dbReference>
<sequence>MVNDYLTEFERLTSRVVGLAPSFLLSCFVSGLLPDIKREVLALQLLTFTQAAALAKLQEDKFHDLRKGSQNRSLFLPSLSSTQSPSHDRPLPPLLPTSVKTNYKKLTHEEMLAHREKGLYYYCDEKFHPSHKCKARFFLLVAEVPEDDTATPSESLGDRDPDPLILDTMHNELSSAQISFNALSGLPAPEALRLLGLISKKQVTILVDGGSTHNFIQARVAKFLNLPMQPTPTLKVMVGNGSVIECHQFFPAIPVSIQGHIFAIDLNVLPISRADIVLGIQWLKPLGPIVTDYSKMTMCFIKEGHMVEWKVDAPSGPHDISAHQLKLIFQTNSGAAYFHIQKCEIEKQIDEMLHAGLIQPSHSPFSSPVLLVKKKDGSWRICVDFRALNSISVKDRFPLPTIDELLDELGGAKWFSKLDLRQGFHQICMHEADVHKTAFRTHMVHYECRVMPFGLCNAPSTFQATMNDLLKPFLHKFVIIFFDDILVYSTSLEAHLHHLERTF</sequence>
<evidence type="ECO:0000259" key="2">
    <source>
        <dbReference type="PROSITE" id="PS50878"/>
    </source>
</evidence>
<evidence type="ECO:0000313" key="3">
    <source>
        <dbReference type="Proteomes" id="UP000694853"/>
    </source>
</evidence>
<dbReference type="PANTHER" id="PTHR24559">
    <property type="entry name" value="TRANSPOSON TY3-I GAG-POL POLYPROTEIN"/>
    <property type="match status" value="1"/>
</dbReference>
<organism evidence="3 4">
    <name type="scientific">Abrus precatorius</name>
    <name type="common">Indian licorice</name>
    <name type="synonym">Glycine abrus</name>
    <dbReference type="NCBI Taxonomy" id="3816"/>
    <lineage>
        <taxon>Eukaryota</taxon>
        <taxon>Viridiplantae</taxon>
        <taxon>Streptophyta</taxon>
        <taxon>Embryophyta</taxon>
        <taxon>Tracheophyta</taxon>
        <taxon>Spermatophyta</taxon>
        <taxon>Magnoliopsida</taxon>
        <taxon>eudicotyledons</taxon>
        <taxon>Gunneridae</taxon>
        <taxon>Pentapetalae</taxon>
        <taxon>rosids</taxon>
        <taxon>fabids</taxon>
        <taxon>Fabales</taxon>
        <taxon>Fabaceae</taxon>
        <taxon>Papilionoideae</taxon>
        <taxon>50 kb inversion clade</taxon>
        <taxon>NPAAA clade</taxon>
        <taxon>indigoferoid/millettioid clade</taxon>
        <taxon>Abreae</taxon>
        <taxon>Abrus</taxon>
    </lineage>
</organism>
<dbReference type="Gene3D" id="2.40.70.10">
    <property type="entry name" value="Acid Proteases"/>
    <property type="match status" value="1"/>
</dbReference>
<dbReference type="CDD" id="cd00303">
    <property type="entry name" value="retropepsin_like"/>
    <property type="match status" value="1"/>
</dbReference>
<protein>
    <submittedName>
        <fullName evidence="4">Uncharacterized protein LOC113871373</fullName>
    </submittedName>
</protein>
<dbReference type="Proteomes" id="UP000694853">
    <property type="component" value="Unplaced"/>
</dbReference>
<dbReference type="GeneID" id="113871373"/>
<keyword evidence="3" id="KW-1185">Reference proteome</keyword>
<dbReference type="RefSeq" id="XP_027364265.1">
    <property type="nucleotide sequence ID" value="XM_027508464.1"/>
</dbReference>
<dbReference type="SUPFAM" id="SSF50630">
    <property type="entry name" value="Acid proteases"/>
    <property type="match status" value="1"/>
</dbReference>
<dbReference type="InterPro" id="IPR043502">
    <property type="entry name" value="DNA/RNA_pol_sf"/>
</dbReference>
<evidence type="ECO:0000256" key="1">
    <source>
        <dbReference type="SAM" id="MobiDB-lite"/>
    </source>
</evidence>
<reference evidence="3" key="1">
    <citation type="journal article" date="2019" name="Toxins">
        <title>Detection of Abrin-Like and Prepropulchellin-Like Toxin Genes and Transcripts Using Whole Genome Sequencing and Full-Length Transcript Sequencing of Abrus precatorius.</title>
        <authorList>
            <person name="Hovde B.T."/>
            <person name="Daligault H.E."/>
            <person name="Hanschen E.R."/>
            <person name="Kunde Y.A."/>
            <person name="Johnson M.B."/>
            <person name="Starkenburg S.R."/>
            <person name="Johnson S.L."/>
        </authorList>
    </citation>
    <scope>NUCLEOTIDE SEQUENCE [LARGE SCALE GENOMIC DNA]</scope>
</reference>
<feature type="region of interest" description="Disordered" evidence="1">
    <location>
        <begin position="76"/>
        <end position="95"/>
    </location>
</feature>
<dbReference type="OrthoDB" id="1432431at2759"/>
<accession>A0A8B8M6W4</accession>
<feature type="domain" description="Reverse transcriptase" evidence="2">
    <location>
        <begin position="353"/>
        <end position="503"/>
    </location>
</feature>
<dbReference type="KEGG" id="aprc:113871373"/>
<evidence type="ECO:0000313" key="4">
    <source>
        <dbReference type="RefSeq" id="XP_027364265.1"/>
    </source>
</evidence>
<dbReference type="AlphaFoldDB" id="A0A8B8M6W4"/>
<dbReference type="Gene3D" id="3.10.10.10">
    <property type="entry name" value="HIV Type 1 Reverse Transcriptase, subunit A, domain 1"/>
    <property type="match status" value="1"/>
</dbReference>
<dbReference type="InterPro" id="IPR043128">
    <property type="entry name" value="Rev_trsase/Diguanyl_cyclase"/>
</dbReference>
<dbReference type="Pfam" id="PF00078">
    <property type="entry name" value="RVT_1"/>
    <property type="match status" value="1"/>
</dbReference>
<dbReference type="InterPro" id="IPR000477">
    <property type="entry name" value="RT_dom"/>
</dbReference>
<dbReference type="Pfam" id="PF08284">
    <property type="entry name" value="RVP_2"/>
    <property type="match status" value="1"/>
</dbReference>
<dbReference type="CDD" id="cd01647">
    <property type="entry name" value="RT_LTR"/>
    <property type="match status" value="1"/>
</dbReference>
<feature type="compositionally biased region" description="Polar residues" evidence="1">
    <location>
        <begin position="76"/>
        <end position="85"/>
    </location>
</feature>
<reference evidence="4" key="2">
    <citation type="submission" date="2025-08" db="UniProtKB">
        <authorList>
            <consortium name="RefSeq"/>
        </authorList>
    </citation>
    <scope>IDENTIFICATION</scope>
    <source>
        <tissue evidence="4">Young leaves</tissue>
    </source>
</reference>